<evidence type="ECO:0000313" key="3">
    <source>
        <dbReference type="Proteomes" id="UP000008234"/>
    </source>
</evidence>
<evidence type="ECO:0000313" key="2">
    <source>
        <dbReference type="EMBL" id="ADC91058.1"/>
    </source>
</evidence>
<organism evidence="2 3">
    <name type="scientific">Mageeibacillus indolicus (strain UPII9-5)</name>
    <name type="common">Clostridiales genomosp. BVAB3 (strain UPII9-5)</name>
    <dbReference type="NCBI Taxonomy" id="699246"/>
    <lineage>
        <taxon>Bacteria</taxon>
        <taxon>Bacillati</taxon>
        <taxon>Bacillota</taxon>
        <taxon>Clostridia</taxon>
        <taxon>Eubacteriales</taxon>
        <taxon>Oscillospiraceae</taxon>
        <taxon>Mageeibacillus</taxon>
    </lineage>
</organism>
<accession>D3R0L5</accession>
<name>D3R0L5_MAGIU</name>
<gene>
    <name evidence="2" type="ordered locus">HMPREF0868_0384</name>
</gene>
<keyword evidence="3" id="KW-1185">Reference proteome</keyword>
<feature type="region of interest" description="Disordered" evidence="1">
    <location>
        <begin position="1"/>
        <end position="39"/>
    </location>
</feature>
<dbReference type="Proteomes" id="UP000008234">
    <property type="component" value="Chromosome"/>
</dbReference>
<proteinExistence type="predicted"/>
<dbReference type="EMBL" id="CP001850">
    <property type="protein sequence ID" value="ADC91058.1"/>
    <property type="molecule type" value="Genomic_DNA"/>
</dbReference>
<dbReference type="AlphaFoldDB" id="D3R0L5"/>
<reference evidence="3" key="1">
    <citation type="submission" date="2009-12" db="EMBL/GenBank/DDBJ databases">
        <title>Sequence of Clostridiales genomosp. BVAB3 str. UPII9-5.</title>
        <authorList>
            <person name="Madupu R."/>
            <person name="Durkin A.S."/>
            <person name="Torralba M."/>
            <person name="Methe B."/>
            <person name="Sutton G.G."/>
            <person name="Strausberg R.L."/>
            <person name="Nelson K.E."/>
        </authorList>
    </citation>
    <scope>NUCLEOTIDE SEQUENCE [LARGE SCALE GENOMIC DNA]</scope>
    <source>
        <strain evidence="3">UPII9-5</strain>
    </source>
</reference>
<dbReference type="HOGENOM" id="CLU_3169935_0_0_9"/>
<evidence type="ECO:0000256" key="1">
    <source>
        <dbReference type="SAM" id="MobiDB-lite"/>
    </source>
</evidence>
<dbReference type="KEGG" id="clo:HMPREF0868_0384"/>
<protein>
    <submittedName>
        <fullName evidence="2">Uncharacterized protein</fullName>
    </submittedName>
</protein>
<sequence length="47" mass="4865">MRFALGVRGGGLQPNDGRPQINGGGRNQTAGGQYRPVPPPATCLFIA</sequence>